<evidence type="ECO:0000313" key="1">
    <source>
        <dbReference type="EMBL" id="SJM94724.1"/>
    </source>
</evidence>
<dbReference type="SUPFAM" id="SSF46689">
    <property type="entry name" value="Homeodomain-like"/>
    <property type="match status" value="1"/>
</dbReference>
<name>A0A1R4HES5_9GAMM</name>
<dbReference type="EMBL" id="FUKJ01000357">
    <property type="protein sequence ID" value="SJM94724.1"/>
    <property type="molecule type" value="Genomic_DNA"/>
</dbReference>
<dbReference type="Proteomes" id="UP000195442">
    <property type="component" value="Unassembled WGS sequence"/>
</dbReference>
<evidence type="ECO:0008006" key="3">
    <source>
        <dbReference type="Google" id="ProtNLM"/>
    </source>
</evidence>
<accession>A0A1R4HES5</accession>
<dbReference type="AlphaFoldDB" id="A0A1R4HES5"/>
<sequence length="77" mass="8673">MNIDYHNIITIEPGKRSGKPCIRGLRITVYDVLSWLADGMSRAEIVDDFPELTDDDITACLHFAADREHQSVTIKAL</sequence>
<dbReference type="PANTHER" id="PTHR34849:SF5">
    <property type="entry name" value="SSL2733 PROTEIN"/>
    <property type="match status" value="1"/>
</dbReference>
<gene>
    <name evidence="1" type="ORF">CRENPOLYSF2_420033</name>
</gene>
<evidence type="ECO:0000313" key="2">
    <source>
        <dbReference type="Proteomes" id="UP000195442"/>
    </source>
</evidence>
<organism evidence="1 2">
    <name type="scientific">Crenothrix polyspora</name>
    <dbReference type="NCBI Taxonomy" id="360316"/>
    <lineage>
        <taxon>Bacteria</taxon>
        <taxon>Pseudomonadati</taxon>
        <taxon>Pseudomonadota</taxon>
        <taxon>Gammaproteobacteria</taxon>
        <taxon>Methylococcales</taxon>
        <taxon>Crenotrichaceae</taxon>
        <taxon>Crenothrix</taxon>
    </lineage>
</organism>
<proteinExistence type="predicted"/>
<reference evidence="2" key="1">
    <citation type="submission" date="2017-02" db="EMBL/GenBank/DDBJ databases">
        <authorList>
            <person name="Daims H."/>
        </authorList>
    </citation>
    <scope>NUCLEOTIDE SEQUENCE [LARGE SCALE GENOMIC DNA]</scope>
</reference>
<protein>
    <recommendedName>
        <fullName evidence="3">DUF433 domain-containing protein</fullName>
    </recommendedName>
</protein>
<dbReference type="InterPro" id="IPR009057">
    <property type="entry name" value="Homeodomain-like_sf"/>
</dbReference>
<dbReference type="Pfam" id="PF04255">
    <property type="entry name" value="DUF433"/>
    <property type="match status" value="1"/>
</dbReference>
<dbReference type="InterPro" id="IPR036388">
    <property type="entry name" value="WH-like_DNA-bd_sf"/>
</dbReference>
<keyword evidence="2" id="KW-1185">Reference proteome</keyword>
<dbReference type="Gene3D" id="1.10.10.10">
    <property type="entry name" value="Winged helix-like DNA-binding domain superfamily/Winged helix DNA-binding domain"/>
    <property type="match status" value="1"/>
</dbReference>
<dbReference type="InterPro" id="IPR007367">
    <property type="entry name" value="DUF433"/>
</dbReference>
<dbReference type="PANTHER" id="PTHR34849">
    <property type="entry name" value="SSL5025 PROTEIN"/>
    <property type="match status" value="1"/>
</dbReference>